<dbReference type="EMBL" id="JWIN03000008">
    <property type="protein sequence ID" value="KAB1275184.1"/>
    <property type="molecule type" value="Genomic_DNA"/>
</dbReference>
<feature type="region of interest" description="Disordered" evidence="1">
    <location>
        <begin position="76"/>
        <end position="171"/>
    </location>
</feature>
<dbReference type="GO" id="GO:0036337">
    <property type="term" value="P:Fas signaling pathway"/>
    <property type="evidence" value="ECO:0007669"/>
    <property type="project" value="TreeGrafter"/>
</dbReference>
<dbReference type="PANTHER" id="PTHR15489">
    <property type="entry name" value="CASPASE 8 ASSOCIATED PROTEIN 2"/>
    <property type="match status" value="1"/>
</dbReference>
<evidence type="ECO:0000313" key="2">
    <source>
        <dbReference type="EMBL" id="KAB1275184.1"/>
    </source>
</evidence>
<comment type="caution">
    <text evidence="2">The sequence shown here is derived from an EMBL/GenBank/DDBJ whole genome shotgun (WGS) entry which is preliminary data.</text>
</comment>
<proteinExistence type="predicted"/>
<feature type="region of interest" description="Disordered" evidence="1">
    <location>
        <begin position="260"/>
        <end position="281"/>
    </location>
</feature>
<reference evidence="2 3" key="1">
    <citation type="journal article" date="2019" name="Mol. Ecol. Resour.">
        <title>Improving Illumina assemblies with Hi-C and long reads: an example with the North African dromedary.</title>
        <authorList>
            <person name="Elbers J.P."/>
            <person name="Rogers M.F."/>
            <person name="Perelman P.L."/>
            <person name="Proskuryakova A.A."/>
            <person name="Serdyukova N.A."/>
            <person name="Johnson W.E."/>
            <person name="Horin P."/>
            <person name="Corander J."/>
            <person name="Murphy D."/>
            <person name="Burger P.A."/>
        </authorList>
    </citation>
    <scope>NUCLEOTIDE SEQUENCE [LARGE SCALE GENOMIC DNA]</scope>
    <source>
        <strain evidence="2">Drom800</strain>
        <tissue evidence="2">Blood</tissue>
    </source>
</reference>
<dbReference type="Proteomes" id="UP000299084">
    <property type="component" value="Unassembled WGS sequence"/>
</dbReference>
<dbReference type="InterPro" id="IPR039674">
    <property type="entry name" value="FLASH"/>
</dbReference>
<evidence type="ECO:0000256" key="1">
    <source>
        <dbReference type="SAM" id="MobiDB-lite"/>
    </source>
</evidence>
<dbReference type="GO" id="GO:0008625">
    <property type="term" value="P:extrinsic apoptotic signaling pathway via death domain receptors"/>
    <property type="evidence" value="ECO:0007669"/>
    <property type="project" value="TreeGrafter"/>
</dbReference>
<dbReference type="GO" id="GO:0005739">
    <property type="term" value="C:mitochondrion"/>
    <property type="evidence" value="ECO:0007669"/>
    <property type="project" value="TreeGrafter"/>
</dbReference>
<sequence>MMTMVMEQVYMMSFLLQVEYGKCQLQMKELMKKFKEIQTQNFSLKNENQSLKKNISALIKTARVEINRKDEEINNLHQSKTHKHVDSKDIDAVHQWENTPLRAERHRTEDKRKRERESREENRHMRNEKRIPTEHLQKTNRESKKTTTDLKRQNEPKNDKAEASNDVSEGADNKELAMKAESGPNEPQNKDFKLSFMEKLNLTLSPAKKQPVSQDNQHKITNTPKSSDICDLESLVQTETVTCVPSVGEHIEETKLELLEPKDAPSAASEPRTSISERNIEEENRLLVESVENSVHCDMPICGTETSFSAPVEMEQTESLFPSSTEIEQTITSGATAAVPVAVDTLQTNVPQNFGLESDTKRNDDLNSCSISEDIEMKEAFSTKVTKSSESILQPSIEEAGILPVVLSEDDKPKCETSLVDPPLVESKSCHLEPCLPKETLESSLQQTELMDHRMEIGETNSVYHDDENSVLSIDLTQLRPIPEAISPLNSPMCFHQIQLILPPRVSLISIRKIKSQLANLTNFQKQTPTRIHL</sequence>
<dbReference type="AlphaFoldDB" id="A0A5N4DW27"/>
<gene>
    <name evidence="2" type="ORF">Cadr_000010023</name>
</gene>
<name>A0A5N4DW27_CAMDR</name>
<keyword evidence="3" id="KW-1185">Reference proteome</keyword>
<dbReference type="PANTHER" id="PTHR15489:SF2">
    <property type="entry name" value="CASP8-ASSOCIATED PROTEIN 2"/>
    <property type="match status" value="1"/>
</dbReference>
<protein>
    <submittedName>
        <fullName evidence="2">CASP8-associated protein 2</fullName>
    </submittedName>
</protein>
<organism evidence="2 3">
    <name type="scientific">Camelus dromedarius</name>
    <name type="common">Dromedary</name>
    <name type="synonym">Arabian camel</name>
    <dbReference type="NCBI Taxonomy" id="9838"/>
    <lineage>
        <taxon>Eukaryota</taxon>
        <taxon>Metazoa</taxon>
        <taxon>Chordata</taxon>
        <taxon>Craniata</taxon>
        <taxon>Vertebrata</taxon>
        <taxon>Euteleostomi</taxon>
        <taxon>Mammalia</taxon>
        <taxon>Eutheria</taxon>
        <taxon>Laurasiatheria</taxon>
        <taxon>Artiodactyla</taxon>
        <taxon>Tylopoda</taxon>
        <taxon>Camelidae</taxon>
        <taxon>Camelus</taxon>
    </lineage>
</organism>
<evidence type="ECO:0000313" key="3">
    <source>
        <dbReference type="Proteomes" id="UP000299084"/>
    </source>
</evidence>
<dbReference type="GO" id="GO:0003714">
    <property type="term" value="F:transcription corepressor activity"/>
    <property type="evidence" value="ECO:0007669"/>
    <property type="project" value="TreeGrafter"/>
</dbReference>
<feature type="compositionally biased region" description="Basic and acidic residues" evidence="1">
    <location>
        <begin position="84"/>
        <end position="94"/>
    </location>
</feature>
<dbReference type="GO" id="GO:0016605">
    <property type="term" value="C:PML body"/>
    <property type="evidence" value="ECO:0007669"/>
    <property type="project" value="TreeGrafter"/>
</dbReference>
<feature type="compositionally biased region" description="Basic and acidic residues" evidence="1">
    <location>
        <begin position="102"/>
        <end position="163"/>
    </location>
</feature>
<accession>A0A5N4DW27</accession>